<dbReference type="CDD" id="cd09917">
    <property type="entry name" value="F-box_SF"/>
    <property type="match status" value="1"/>
</dbReference>
<dbReference type="Gene3D" id="1.20.1280.50">
    <property type="match status" value="1"/>
</dbReference>
<gene>
    <name evidence="3" type="primary">LOC111285104</name>
</gene>
<sequence length="350" mass="39196">MCSVDYFDCLPDALLLLIFNKLQDAKSLTKCLLVSKRFSSLIPLTDTIFISIPPLRQHQLKPNTGSYVNTLRLLFRNLLLKPLGCFHQIMAPKSATRSYDSSYCQPNGVLKNFKETKSLHLELPSHGDELGSGSGGASFLKWKAEFGSNLKTCIILGATSCQTSNKFSSSSFCLRQKQEECMEETLTDDELKLRVIWTISCLIAASTRHYLFKQILADHPIPKLQRVLISDAKKQGKFYVGKDELGELRNSVNSEQETLESSSMERTPFPELSMKLWYLPMLELPESGYVMRGATLVLIRPVDGIIEQSSSTDIIVGSLDSEGDDGKAFSEAAREMIKVKKSYLMTMSSF</sequence>
<evidence type="ECO:0000259" key="1">
    <source>
        <dbReference type="Pfam" id="PF12937"/>
    </source>
</evidence>
<dbReference type="SUPFAM" id="SSF81383">
    <property type="entry name" value="F-box domain"/>
    <property type="match status" value="1"/>
</dbReference>
<proteinExistence type="predicted"/>
<dbReference type="AlphaFoldDB" id="A0A6P5XP14"/>
<name>A0A6P5XP14_DURZI</name>
<dbReference type="RefSeq" id="XP_022730084.1">
    <property type="nucleotide sequence ID" value="XM_022874349.1"/>
</dbReference>
<dbReference type="OrthoDB" id="812961at2759"/>
<protein>
    <submittedName>
        <fullName evidence="3">F-box protein At1g30200-like</fullName>
    </submittedName>
</protein>
<dbReference type="InterPro" id="IPR001810">
    <property type="entry name" value="F-box_dom"/>
</dbReference>
<dbReference type="Pfam" id="PF12937">
    <property type="entry name" value="F-box-like"/>
    <property type="match status" value="1"/>
</dbReference>
<evidence type="ECO:0000313" key="3">
    <source>
        <dbReference type="RefSeq" id="XP_022730084.1"/>
    </source>
</evidence>
<dbReference type="PANTHER" id="PTHR31215">
    <property type="entry name" value="OS05G0510400 PROTEIN-RELATED"/>
    <property type="match status" value="1"/>
</dbReference>
<dbReference type="InterPro" id="IPR036047">
    <property type="entry name" value="F-box-like_dom_sf"/>
</dbReference>
<accession>A0A6P5XP14</accession>
<evidence type="ECO:0000313" key="2">
    <source>
        <dbReference type="Proteomes" id="UP000515121"/>
    </source>
</evidence>
<organism evidence="2 3">
    <name type="scientific">Durio zibethinus</name>
    <name type="common">Durian</name>
    <dbReference type="NCBI Taxonomy" id="66656"/>
    <lineage>
        <taxon>Eukaryota</taxon>
        <taxon>Viridiplantae</taxon>
        <taxon>Streptophyta</taxon>
        <taxon>Embryophyta</taxon>
        <taxon>Tracheophyta</taxon>
        <taxon>Spermatophyta</taxon>
        <taxon>Magnoliopsida</taxon>
        <taxon>eudicotyledons</taxon>
        <taxon>Gunneridae</taxon>
        <taxon>Pentapetalae</taxon>
        <taxon>rosids</taxon>
        <taxon>malvids</taxon>
        <taxon>Malvales</taxon>
        <taxon>Malvaceae</taxon>
        <taxon>Helicteroideae</taxon>
        <taxon>Durio</taxon>
    </lineage>
</organism>
<feature type="domain" description="F-box" evidence="1">
    <location>
        <begin position="7"/>
        <end position="42"/>
    </location>
</feature>
<reference evidence="3" key="1">
    <citation type="submission" date="2025-08" db="UniProtKB">
        <authorList>
            <consortium name="RefSeq"/>
        </authorList>
    </citation>
    <scope>IDENTIFICATION</scope>
    <source>
        <tissue evidence="3">Fruit stalk</tissue>
    </source>
</reference>
<dbReference type="InterPro" id="IPR044809">
    <property type="entry name" value="AUF1-like"/>
</dbReference>
<dbReference type="GeneID" id="111285104"/>
<dbReference type="KEGG" id="dzi:111285104"/>
<dbReference type="Proteomes" id="UP000515121">
    <property type="component" value="Unplaced"/>
</dbReference>
<keyword evidence="2" id="KW-1185">Reference proteome</keyword>